<proteinExistence type="evidence at transcript level"/>
<evidence type="ECO:0000313" key="1">
    <source>
        <dbReference type="EMBL" id="AFK46892.1"/>
    </source>
</evidence>
<sequence length="89" mass="10127">MLRLFISSSKPNILRYIDIFSNLLAIGGFSPRLWRVIRDESFSIAASYEDDGKFCNRPLSTTLLLPLSKRTSDTNLLEMTLCMFVYAGN</sequence>
<name>I3T300_MEDTR</name>
<dbReference type="AlphaFoldDB" id="I3T300"/>
<accession>I3T300</accession>
<organism evidence="1">
    <name type="scientific">Medicago truncatula</name>
    <name type="common">Barrel medic</name>
    <name type="synonym">Medicago tribuloides</name>
    <dbReference type="NCBI Taxonomy" id="3880"/>
    <lineage>
        <taxon>Eukaryota</taxon>
        <taxon>Viridiplantae</taxon>
        <taxon>Streptophyta</taxon>
        <taxon>Embryophyta</taxon>
        <taxon>Tracheophyta</taxon>
        <taxon>Spermatophyta</taxon>
        <taxon>Magnoliopsida</taxon>
        <taxon>eudicotyledons</taxon>
        <taxon>Gunneridae</taxon>
        <taxon>Pentapetalae</taxon>
        <taxon>rosids</taxon>
        <taxon>fabids</taxon>
        <taxon>Fabales</taxon>
        <taxon>Fabaceae</taxon>
        <taxon>Papilionoideae</taxon>
        <taxon>50 kb inversion clade</taxon>
        <taxon>NPAAA clade</taxon>
        <taxon>Hologalegina</taxon>
        <taxon>IRL clade</taxon>
        <taxon>Trifolieae</taxon>
        <taxon>Medicago</taxon>
    </lineage>
</organism>
<reference evidence="1" key="1">
    <citation type="submission" date="2012-05" db="EMBL/GenBank/DDBJ databases">
        <authorList>
            <person name="Krishnakumar V."/>
            <person name="Cheung F."/>
            <person name="Xiao Y."/>
            <person name="Chan A."/>
            <person name="Moskal W.A."/>
            <person name="Town C.D."/>
        </authorList>
    </citation>
    <scope>NUCLEOTIDE SEQUENCE</scope>
</reference>
<dbReference type="EMBL" id="BT147098">
    <property type="protein sequence ID" value="AFK46892.1"/>
    <property type="molecule type" value="mRNA"/>
</dbReference>
<protein>
    <submittedName>
        <fullName evidence="1">Uncharacterized protein</fullName>
    </submittedName>
</protein>